<evidence type="ECO:0000313" key="2">
    <source>
        <dbReference type="Proteomes" id="UP000176233"/>
    </source>
</evidence>
<proteinExistence type="predicted"/>
<accession>A0A1F5NS47</accession>
<dbReference type="Proteomes" id="UP000176233">
    <property type="component" value="Unassembled WGS sequence"/>
</dbReference>
<name>A0A1F5NS47_9BACT</name>
<protein>
    <submittedName>
        <fullName evidence="1">Uncharacterized protein</fullName>
    </submittedName>
</protein>
<organism evidence="1 2">
    <name type="scientific">Candidatus Doudnabacteria bacterium RIFCSPHIGHO2_01_FULL_45_18</name>
    <dbReference type="NCBI Taxonomy" id="1817823"/>
    <lineage>
        <taxon>Bacteria</taxon>
        <taxon>Candidatus Doudnaibacteriota</taxon>
    </lineage>
</organism>
<evidence type="ECO:0000313" key="1">
    <source>
        <dbReference type="EMBL" id="OGE80495.1"/>
    </source>
</evidence>
<dbReference type="AlphaFoldDB" id="A0A1F5NS47"/>
<comment type="caution">
    <text evidence="1">The sequence shown here is derived from an EMBL/GenBank/DDBJ whole genome shotgun (WGS) entry which is preliminary data.</text>
</comment>
<gene>
    <name evidence="1" type="ORF">A2660_01385</name>
</gene>
<reference evidence="1 2" key="1">
    <citation type="journal article" date="2016" name="Nat. Commun.">
        <title>Thousands of microbial genomes shed light on interconnected biogeochemical processes in an aquifer system.</title>
        <authorList>
            <person name="Anantharaman K."/>
            <person name="Brown C.T."/>
            <person name="Hug L.A."/>
            <person name="Sharon I."/>
            <person name="Castelle C.J."/>
            <person name="Probst A.J."/>
            <person name="Thomas B.C."/>
            <person name="Singh A."/>
            <person name="Wilkins M.J."/>
            <person name="Karaoz U."/>
            <person name="Brodie E.L."/>
            <person name="Williams K.H."/>
            <person name="Hubbard S.S."/>
            <person name="Banfield J.F."/>
        </authorList>
    </citation>
    <scope>NUCLEOTIDE SEQUENCE [LARGE SCALE GENOMIC DNA]</scope>
</reference>
<sequence length="144" mass="16846">MVITPTGNIQVITDERARVDLTEVARLLRMSELAKRKKRFKFSGDYLRESGKLKECPWWYFFSKRGQFLLNGSNQSSPSVEPTVLEPREVLRAIMVGTRERETYREPGRINRLKKIIAERSKLAPVEIAERMLERYEQVQQATT</sequence>
<dbReference type="EMBL" id="MFEJ01000011">
    <property type="protein sequence ID" value="OGE80495.1"/>
    <property type="molecule type" value="Genomic_DNA"/>
</dbReference>